<comment type="caution">
    <text evidence="1">The sequence shown here is derived from an EMBL/GenBank/DDBJ whole genome shotgun (WGS) entry which is preliminary data.</text>
</comment>
<name>A0A6A7RVG3_9PROT</name>
<evidence type="ECO:0000313" key="1">
    <source>
        <dbReference type="EMBL" id="MQM31411.1"/>
    </source>
</evidence>
<evidence type="ECO:0008006" key="3">
    <source>
        <dbReference type="Google" id="ProtNLM"/>
    </source>
</evidence>
<protein>
    <recommendedName>
        <fullName evidence="3">Naphthoate synthase</fullName>
    </recommendedName>
</protein>
<dbReference type="Pfam" id="PF00378">
    <property type="entry name" value="ECH_1"/>
    <property type="match status" value="1"/>
</dbReference>
<proteinExistence type="predicted"/>
<dbReference type="EMBL" id="PDHS01000317">
    <property type="protein sequence ID" value="MQM31411.1"/>
    <property type="molecule type" value="Genomic_DNA"/>
</dbReference>
<gene>
    <name evidence="1" type="ORF">CRU78_13170</name>
</gene>
<dbReference type="InterPro" id="IPR029045">
    <property type="entry name" value="ClpP/crotonase-like_dom_sf"/>
</dbReference>
<dbReference type="GO" id="GO:0009234">
    <property type="term" value="P:menaquinone biosynthetic process"/>
    <property type="evidence" value="ECO:0007669"/>
    <property type="project" value="TreeGrafter"/>
</dbReference>
<dbReference type="PANTHER" id="PTHR43113:SF1">
    <property type="entry name" value="1,4-DIHYDROXY-2-NAPHTHOYL-COA SYNTHASE, PEROXISOMAL"/>
    <property type="match status" value="1"/>
</dbReference>
<dbReference type="AlphaFoldDB" id="A0A6A7RVG3"/>
<dbReference type="GO" id="GO:0005829">
    <property type="term" value="C:cytosol"/>
    <property type="evidence" value="ECO:0007669"/>
    <property type="project" value="TreeGrafter"/>
</dbReference>
<reference evidence="1 2" key="1">
    <citation type="submission" date="2017-09" db="EMBL/GenBank/DDBJ databases">
        <title>Metagenomic Analysis Reveals Denitrifying Candidatus Accumulibacter and Flanking Population as a Source of N2O.</title>
        <authorList>
            <person name="Gao H."/>
            <person name="Mao Y."/>
            <person name="Zhao X."/>
            <person name="Liu W.-T."/>
            <person name="Zhang T."/>
            <person name="Wells G."/>
        </authorList>
    </citation>
    <scope>NUCLEOTIDE SEQUENCE [LARGE SCALE GENOMIC DNA]</scope>
    <source>
        <strain evidence="1">CANDO_2_IC</strain>
    </source>
</reference>
<dbReference type="Proteomes" id="UP000342300">
    <property type="component" value="Unassembled WGS sequence"/>
</dbReference>
<dbReference type="SUPFAM" id="SSF52096">
    <property type="entry name" value="ClpP/crotonase"/>
    <property type="match status" value="1"/>
</dbReference>
<dbReference type="InterPro" id="IPR001753">
    <property type="entry name" value="Enoyl-CoA_hydra/iso"/>
</dbReference>
<dbReference type="PANTHER" id="PTHR43113">
    <property type="entry name" value="NUCLEOSIDE-DIPHOSPHATE-SUGAR EPIMERASE"/>
    <property type="match status" value="1"/>
</dbReference>
<organism evidence="1 2">
    <name type="scientific">Candidatus Accumulibacter phosphatis</name>
    <dbReference type="NCBI Taxonomy" id="327160"/>
    <lineage>
        <taxon>Bacteria</taxon>
        <taxon>Pseudomonadati</taxon>
        <taxon>Pseudomonadota</taxon>
        <taxon>Betaproteobacteria</taxon>
        <taxon>Candidatus Accumulibacter</taxon>
    </lineage>
</organism>
<sequence length="133" mass="14387">MIRPALAWQPRAASKAYSDIRYEFAEGIASIVINRPDRRNAFRPETVGQLIDATHQAQFDPQVGVIILSGAGHEAFCSGGDQTVRGDYGGCAVGGRNGAARPRRAGRRTVTRHLTAQHSARLRSGYRSRRGGG</sequence>
<accession>A0A6A7RVG3</accession>
<evidence type="ECO:0000313" key="2">
    <source>
        <dbReference type="Proteomes" id="UP000342300"/>
    </source>
</evidence>
<dbReference type="Gene3D" id="3.90.226.10">
    <property type="entry name" value="2-enoyl-CoA Hydratase, Chain A, domain 1"/>
    <property type="match status" value="1"/>
</dbReference>
<dbReference type="CDD" id="cd06558">
    <property type="entry name" value="crotonase-like"/>
    <property type="match status" value="1"/>
</dbReference>
<dbReference type="GO" id="GO:0008935">
    <property type="term" value="F:1,4-dihydroxy-2-naphthoyl-CoA synthase activity"/>
    <property type="evidence" value="ECO:0007669"/>
    <property type="project" value="TreeGrafter"/>
</dbReference>